<name>A0A9D5CI21_9LILI</name>
<keyword evidence="2" id="KW-1133">Transmembrane helix</keyword>
<evidence type="ECO:0000313" key="3">
    <source>
        <dbReference type="EMBL" id="KAJ0972505.1"/>
    </source>
</evidence>
<evidence type="ECO:0000313" key="4">
    <source>
        <dbReference type="Proteomes" id="UP001085076"/>
    </source>
</evidence>
<evidence type="ECO:0000256" key="1">
    <source>
        <dbReference type="SAM" id="MobiDB-lite"/>
    </source>
</evidence>
<dbReference type="EMBL" id="JAGGNH010000005">
    <property type="protein sequence ID" value="KAJ0972505.1"/>
    <property type="molecule type" value="Genomic_DNA"/>
</dbReference>
<gene>
    <name evidence="3" type="ORF">J5N97_020464</name>
</gene>
<keyword evidence="2" id="KW-0472">Membrane</keyword>
<feature type="transmembrane region" description="Helical" evidence="2">
    <location>
        <begin position="274"/>
        <end position="298"/>
    </location>
</feature>
<dbReference type="PANTHER" id="PTHR48223:SF1">
    <property type="entry name" value="ABC TRANSMEMBRANE TYPE-1 DOMAIN-CONTAINING PROTEIN"/>
    <property type="match status" value="1"/>
</dbReference>
<feature type="region of interest" description="Disordered" evidence="1">
    <location>
        <begin position="193"/>
        <end position="215"/>
    </location>
</feature>
<organism evidence="3 4">
    <name type="scientific">Dioscorea zingiberensis</name>
    <dbReference type="NCBI Taxonomy" id="325984"/>
    <lineage>
        <taxon>Eukaryota</taxon>
        <taxon>Viridiplantae</taxon>
        <taxon>Streptophyta</taxon>
        <taxon>Embryophyta</taxon>
        <taxon>Tracheophyta</taxon>
        <taxon>Spermatophyta</taxon>
        <taxon>Magnoliopsida</taxon>
        <taxon>Liliopsida</taxon>
        <taxon>Dioscoreales</taxon>
        <taxon>Dioscoreaceae</taxon>
        <taxon>Dioscorea</taxon>
    </lineage>
</organism>
<keyword evidence="2" id="KW-0812">Transmembrane</keyword>
<sequence>MGALLEKLEFEWEKSSAELTSSQKLTEDLRARVAQLLPDKAKVDGDLAATRDLLQLLGRCGPSPAIPGGLFPLSRTGFISQINEDLIRIMALITQQTQVSYPKYSPKTKAWAKGVKLKASVSFHLVGRVDHFMPLEHRFHLRSHSISWTKGKSFKIKSFKGNAQNSESDCRDSSTKFSKTTFQLSQTQNEREDFIAESPHTEKRTLSYTSGDREDSVGSSRAIQNLFRKWLIILQSQASNQIVDVDIQKGQVQAGISESQNITFKKRSGQMLKAAFMFFLGLDSAISLPLLIFIPWYLTVKIIYGAEVTKELAPLWVLGPIIVALYIKIVQGLCSLYVYCFKQAIRLMRNLPAYSLLVYNYISEGKLKAFLWAHFWKPIVDIKNLDYGDLARQKLKQIQEWAVEKYLDYVESIWPYYCRTIRFLKKANLI</sequence>
<feature type="transmembrane region" description="Helical" evidence="2">
    <location>
        <begin position="318"/>
        <end position="340"/>
    </location>
</feature>
<reference evidence="3" key="2">
    <citation type="journal article" date="2022" name="Hortic Res">
        <title>The genome of Dioscorea zingiberensis sheds light on the biosynthesis, origin and evolution of the medicinally important diosgenin saponins.</title>
        <authorList>
            <person name="Li Y."/>
            <person name="Tan C."/>
            <person name="Li Z."/>
            <person name="Guo J."/>
            <person name="Li S."/>
            <person name="Chen X."/>
            <person name="Wang C."/>
            <person name="Dai X."/>
            <person name="Yang H."/>
            <person name="Song W."/>
            <person name="Hou L."/>
            <person name="Xu J."/>
            <person name="Tong Z."/>
            <person name="Xu A."/>
            <person name="Yuan X."/>
            <person name="Wang W."/>
            <person name="Yang Q."/>
            <person name="Chen L."/>
            <person name="Sun Z."/>
            <person name="Wang K."/>
            <person name="Pan B."/>
            <person name="Chen J."/>
            <person name="Bao Y."/>
            <person name="Liu F."/>
            <person name="Qi X."/>
            <person name="Gang D.R."/>
            <person name="Wen J."/>
            <person name="Li J."/>
        </authorList>
    </citation>
    <scope>NUCLEOTIDE SEQUENCE</scope>
    <source>
        <strain evidence="3">Dzin_1.0</strain>
    </source>
</reference>
<proteinExistence type="predicted"/>
<evidence type="ECO:0000256" key="2">
    <source>
        <dbReference type="SAM" id="Phobius"/>
    </source>
</evidence>
<dbReference type="PANTHER" id="PTHR48223">
    <property type="entry name" value="DEFECTIVE 2759, PUTATIVE ISOFORM 1-RELATED"/>
    <property type="match status" value="1"/>
</dbReference>
<reference evidence="3" key="1">
    <citation type="submission" date="2021-03" db="EMBL/GenBank/DDBJ databases">
        <authorList>
            <person name="Li Z."/>
            <person name="Yang C."/>
        </authorList>
    </citation>
    <scope>NUCLEOTIDE SEQUENCE</scope>
    <source>
        <strain evidence="3">Dzin_1.0</strain>
        <tissue evidence="3">Leaf</tissue>
    </source>
</reference>
<dbReference type="Proteomes" id="UP001085076">
    <property type="component" value="Miscellaneous, Linkage group lg05"/>
</dbReference>
<accession>A0A9D5CI21</accession>
<dbReference type="AlphaFoldDB" id="A0A9D5CI21"/>
<dbReference type="OrthoDB" id="748739at2759"/>
<keyword evidence="4" id="KW-1185">Reference proteome</keyword>
<comment type="caution">
    <text evidence="3">The sequence shown here is derived from an EMBL/GenBank/DDBJ whole genome shotgun (WGS) entry which is preliminary data.</text>
</comment>
<protein>
    <submittedName>
        <fullName evidence="3">Uncharacterized protein</fullName>
    </submittedName>
</protein>